<evidence type="ECO:0000313" key="2">
    <source>
        <dbReference type="Proteomes" id="UP001201262"/>
    </source>
</evidence>
<dbReference type="GeneID" id="70248741"/>
<dbReference type="PANTHER" id="PTHR11941:SF75">
    <property type="entry name" value="ENOYL-COA HYDRATASE_ISOMERASE FAMILY PROTEIN"/>
    <property type="match status" value="1"/>
</dbReference>
<evidence type="ECO:0000313" key="1">
    <source>
        <dbReference type="EMBL" id="KAH8695636.1"/>
    </source>
</evidence>
<reference evidence="1" key="1">
    <citation type="submission" date="2021-12" db="EMBL/GenBank/DDBJ databases">
        <title>Convergent genome expansion in fungi linked to evolution of root-endophyte symbiosis.</title>
        <authorList>
            <consortium name="DOE Joint Genome Institute"/>
            <person name="Ke Y.-H."/>
            <person name="Bonito G."/>
            <person name="Liao H.-L."/>
            <person name="Looney B."/>
            <person name="Rojas-Flechas A."/>
            <person name="Nash J."/>
            <person name="Hameed K."/>
            <person name="Schadt C."/>
            <person name="Martin F."/>
            <person name="Crous P.W."/>
            <person name="Miettinen O."/>
            <person name="Magnuson J.K."/>
            <person name="Labbe J."/>
            <person name="Jacobson D."/>
            <person name="Doktycz M.J."/>
            <person name="Veneault-Fourrey C."/>
            <person name="Kuo A."/>
            <person name="Mondo S."/>
            <person name="Calhoun S."/>
            <person name="Riley R."/>
            <person name="Ohm R."/>
            <person name="LaButti K."/>
            <person name="Andreopoulos B."/>
            <person name="Pangilinan J."/>
            <person name="Nolan M."/>
            <person name="Tritt A."/>
            <person name="Clum A."/>
            <person name="Lipzen A."/>
            <person name="Daum C."/>
            <person name="Barry K."/>
            <person name="Grigoriev I.V."/>
            <person name="Vilgalys R."/>
        </authorList>
    </citation>
    <scope>NUCLEOTIDE SEQUENCE</scope>
    <source>
        <strain evidence="1">PMI_201</strain>
    </source>
</reference>
<dbReference type="Gene3D" id="3.90.226.10">
    <property type="entry name" value="2-enoyl-CoA Hydratase, Chain A, domain 1"/>
    <property type="match status" value="1"/>
</dbReference>
<gene>
    <name evidence="1" type="ORF">BGW36DRAFT_398810</name>
</gene>
<dbReference type="Pfam" id="PF00378">
    <property type="entry name" value="ECH_1"/>
    <property type="match status" value="1"/>
</dbReference>
<dbReference type="EMBL" id="JAJTJA010000008">
    <property type="protein sequence ID" value="KAH8695636.1"/>
    <property type="molecule type" value="Genomic_DNA"/>
</dbReference>
<keyword evidence="2" id="KW-1185">Reference proteome</keyword>
<sequence length="186" mass="20831">MSPFLFLVKFIGTKNLLNIKFSQRIIAALDAIRQTIGAYSDGALITRGNNTKFIRTVYRSPQVSQNSLEDIHRFYPLLHAIMDLPFPTIAPVTEHTFCGGCSLALAHDYRTKNAERGFISRPLLDLEMHSSGIGVLPKRKLSPQATRKMLLEGDKFTRKEALEDRVVDFTASPEQLLDAAVELANK</sequence>
<dbReference type="GO" id="GO:0005777">
    <property type="term" value="C:peroxisome"/>
    <property type="evidence" value="ECO:0007669"/>
    <property type="project" value="TreeGrafter"/>
</dbReference>
<dbReference type="RefSeq" id="XP_046070778.1">
    <property type="nucleotide sequence ID" value="XM_046218454.1"/>
</dbReference>
<dbReference type="Proteomes" id="UP001201262">
    <property type="component" value="Unassembled WGS sequence"/>
</dbReference>
<protein>
    <submittedName>
        <fullName evidence="1">Carnitinyl-CoA dehydratase</fullName>
    </submittedName>
</protein>
<name>A0AAD4PUX5_9EURO</name>
<organism evidence="1 2">
    <name type="scientific">Talaromyces proteolyticus</name>
    <dbReference type="NCBI Taxonomy" id="1131652"/>
    <lineage>
        <taxon>Eukaryota</taxon>
        <taxon>Fungi</taxon>
        <taxon>Dikarya</taxon>
        <taxon>Ascomycota</taxon>
        <taxon>Pezizomycotina</taxon>
        <taxon>Eurotiomycetes</taxon>
        <taxon>Eurotiomycetidae</taxon>
        <taxon>Eurotiales</taxon>
        <taxon>Trichocomaceae</taxon>
        <taxon>Talaromyces</taxon>
        <taxon>Talaromyces sect. Bacilispori</taxon>
    </lineage>
</organism>
<dbReference type="CDD" id="cd06558">
    <property type="entry name" value="crotonase-like"/>
    <property type="match status" value="1"/>
</dbReference>
<dbReference type="AlphaFoldDB" id="A0AAD4PUX5"/>
<dbReference type="GO" id="GO:0004165">
    <property type="term" value="F:delta(3)-delta(2)-enoyl-CoA isomerase activity"/>
    <property type="evidence" value="ECO:0007669"/>
    <property type="project" value="TreeGrafter"/>
</dbReference>
<accession>A0AAD4PUX5</accession>
<dbReference type="InterPro" id="IPR029045">
    <property type="entry name" value="ClpP/crotonase-like_dom_sf"/>
</dbReference>
<dbReference type="SUPFAM" id="SSF52096">
    <property type="entry name" value="ClpP/crotonase"/>
    <property type="match status" value="1"/>
</dbReference>
<proteinExistence type="predicted"/>
<dbReference type="PANTHER" id="PTHR11941">
    <property type="entry name" value="ENOYL-COA HYDRATASE-RELATED"/>
    <property type="match status" value="1"/>
</dbReference>
<dbReference type="GO" id="GO:0006635">
    <property type="term" value="P:fatty acid beta-oxidation"/>
    <property type="evidence" value="ECO:0007669"/>
    <property type="project" value="TreeGrafter"/>
</dbReference>
<dbReference type="InterPro" id="IPR001753">
    <property type="entry name" value="Enoyl-CoA_hydra/iso"/>
</dbReference>
<comment type="caution">
    <text evidence="1">The sequence shown here is derived from an EMBL/GenBank/DDBJ whole genome shotgun (WGS) entry which is preliminary data.</text>
</comment>